<dbReference type="PANTHER" id="PTHR30595">
    <property type="entry name" value="GLPR-RELATED TRANSCRIPTIONAL REPRESSOR"/>
    <property type="match status" value="1"/>
</dbReference>
<dbReference type="PANTHER" id="PTHR30595:SF6">
    <property type="entry name" value="SCHLAFEN ALBA-2 DOMAIN-CONTAINING PROTEIN"/>
    <property type="match status" value="1"/>
</dbReference>
<gene>
    <name evidence="2" type="ORF">U27_02961</name>
</gene>
<name>A0A081BUJ5_VECG1</name>
<dbReference type="Proteomes" id="UP000030661">
    <property type="component" value="Unassembled WGS sequence"/>
</dbReference>
<feature type="domain" description="Schlafen AlbA-2" evidence="1">
    <location>
        <begin position="16"/>
        <end position="128"/>
    </location>
</feature>
<evidence type="ECO:0000259" key="1">
    <source>
        <dbReference type="Pfam" id="PF04326"/>
    </source>
</evidence>
<dbReference type="Pfam" id="PF04326">
    <property type="entry name" value="SLFN_AlbA_2"/>
    <property type="match status" value="1"/>
</dbReference>
<keyword evidence="3" id="KW-1185">Reference proteome</keyword>
<dbReference type="InterPro" id="IPR038475">
    <property type="entry name" value="RecG_C_sf"/>
</dbReference>
<dbReference type="EMBL" id="DF820464">
    <property type="protein sequence ID" value="GAK56000.1"/>
    <property type="molecule type" value="Genomic_DNA"/>
</dbReference>
<dbReference type="Pfam" id="PF13749">
    <property type="entry name" value="HATPase_c_4"/>
    <property type="match status" value="1"/>
</dbReference>
<dbReference type="AlphaFoldDB" id="A0A081BUJ5"/>
<reference evidence="2 3" key="1">
    <citation type="journal article" date="2015" name="PeerJ">
        <title>First genomic representation of candidate bacterial phylum KSB3 points to enhanced environmental sensing as a trigger of wastewater bulking.</title>
        <authorList>
            <person name="Sekiguchi Y."/>
            <person name="Ohashi A."/>
            <person name="Parks D.H."/>
            <person name="Yamauchi T."/>
            <person name="Tyson G.W."/>
            <person name="Hugenholtz P."/>
        </authorList>
    </citation>
    <scope>NUCLEOTIDE SEQUENCE [LARGE SCALE GENOMIC DNA]</scope>
</reference>
<dbReference type="InterPro" id="IPR038461">
    <property type="entry name" value="Schlafen_AlbA_2_dom_sf"/>
</dbReference>
<evidence type="ECO:0000313" key="3">
    <source>
        <dbReference type="Proteomes" id="UP000030661"/>
    </source>
</evidence>
<dbReference type="Gene3D" id="3.30.950.30">
    <property type="entry name" value="Schlafen, AAA domain"/>
    <property type="match status" value="1"/>
</dbReference>
<dbReference type="STRING" id="1499967.U27_02961"/>
<protein>
    <submittedName>
        <fullName evidence="2">Predicted transcriptional regulator</fullName>
    </submittedName>
</protein>
<dbReference type="Gene3D" id="3.30.565.60">
    <property type="match status" value="1"/>
</dbReference>
<organism evidence="2 3">
    <name type="scientific">Vecturithrix granuli</name>
    <dbReference type="NCBI Taxonomy" id="1499967"/>
    <lineage>
        <taxon>Bacteria</taxon>
        <taxon>Candidatus Moduliflexota</taxon>
        <taxon>Candidatus Vecturitrichia</taxon>
        <taxon>Candidatus Vecturitrichales</taxon>
        <taxon>Candidatus Vecturitrichaceae</taxon>
        <taxon>Candidatus Vecturithrix</taxon>
    </lineage>
</organism>
<proteinExistence type="predicted"/>
<dbReference type="eggNOG" id="COG2865">
    <property type="taxonomic scope" value="Bacteria"/>
</dbReference>
<dbReference type="InterPro" id="IPR007421">
    <property type="entry name" value="Schlafen_AlbA_2_dom"/>
</dbReference>
<dbReference type="HOGENOM" id="CLU_024970_3_3_0"/>
<evidence type="ECO:0000313" key="2">
    <source>
        <dbReference type="EMBL" id="GAK56000.1"/>
    </source>
</evidence>
<accession>A0A081BUJ5</accession>
<sequence>MQASELYDILKRGEDSTTHQFKSNVTSPNAVAAEMVAFSNTQGGMLILGVDDTGNVLGIDPDEVTRLNMLISNSAANHVKNPINPITENLMIDGKLVMLIHVKEGLDKPYMDNQGIIWVKSGADKRKVTSKEELRRLFQSSGLIYADEMLIQGAGMQAINKEKFARYFEKAYNMTVEETGVQFDTLFENLHLARGGILNMAGLLLFAKTPSRWKPMCMIKAVSFWGNSIGGTEYRDSEDIEGTLDEQFANGMGFLLRNLKKTQQGQDFNSLGILEVSKIALQELLQNALIHRDYFKSAPIRALIFDNRIEIINPGTLPNSLTIENIRYGNSAIRNPIIASFAAKMLPYRGLGSGIIRALREQPNISFEEDRAGEQFKVIIPRPEEMNRSFSAPTAGSYTLGLINL</sequence>